<keyword evidence="15 27" id="KW-1278">Translocase</keyword>
<keyword evidence="31" id="KW-1185">Reference proteome</keyword>
<feature type="domain" description="2Fe-2S ferredoxin-type" evidence="28">
    <location>
        <begin position="48"/>
        <end position="141"/>
    </location>
</feature>
<dbReference type="GO" id="GO:0009055">
    <property type="term" value="F:electron transfer activity"/>
    <property type="evidence" value="ECO:0007669"/>
    <property type="project" value="UniProtKB-UniRule"/>
</dbReference>
<evidence type="ECO:0000256" key="9">
    <source>
        <dbReference type="ARBA" id="ARBA00022475"/>
    </source>
</evidence>
<evidence type="ECO:0000256" key="20">
    <source>
        <dbReference type="ARBA" id="ARBA00023065"/>
    </source>
</evidence>
<dbReference type="InterPro" id="IPR001709">
    <property type="entry name" value="Flavoprot_Pyr_Nucl_cyt_Rdtase"/>
</dbReference>
<dbReference type="InterPro" id="IPR017938">
    <property type="entry name" value="Riboflavin_synthase-like_b-brl"/>
</dbReference>
<evidence type="ECO:0000256" key="18">
    <source>
        <dbReference type="ARBA" id="ARBA00023027"/>
    </source>
</evidence>
<evidence type="ECO:0000256" key="13">
    <source>
        <dbReference type="ARBA" id="ARBA00022723"/>
    </source>
</evidence>
<sequence length="427" mass="47504">MILLTTQGAVTGTSDSVVIGISIAIFLLVILVLVSILLFAKKKLTPSGEVTIDINGGDQKLVVEPGNTLLGTLGAAKIFLPSACGGGGTCAMCKCQVHDGAGSILPTEVDYFTRKEAQNNWRLACQVKVKEDLSMSIPQEILGIKKWECEVVSNNNVATFIKEFVVKLPEGEILDFKSGGYIQIDVPKIDVDFKDMDIEEQYRGEWEQFKMFDLKMKNPEPTYRAYSMANHPAEGNIVMLNIRIATPPFDRVSGGWMNINPGICSSFIFSRKPGDKVTVSGPYGEFFIKETNNEMMFIGGGAGMAPMRSHIFHLFHTVKTGRKATFWYGARSLKEVFYAEQFDAIAADFPNFEWHLALSEPQPEDNWEGPTGFIHQVIYDNYLANHDEPEDIEYYLCGPPMMNSAVTNMLYELGVPDEMVEFDDFGS</sequence>
<evidence type="ECO:0000256" key="15">
    <source>
        <dbReference type="ARBA" id="ARBA00022967"/>
    </source>
</evidence>
<gene>
    <name evidence="27" type="primary">nqrF</name>
    <name evidence="30" type="ORF">EO244_03855</name>
</gene>
<feature type="transmembrane region" description="Helical" evidence="27">
    <location>
        <begin position="17"/>
        <end position="40"/>
    </location>
</feature>
<evidence type="ECO:0000256" key="27">
    <source>
        <dbReference type="HAMAP-Rule" id="MF_00430"/>
    </source>
</evidence>
<comment type="cofactor">
    <cofactor evidence="27">
        <name>[2Fe-2S] cluster</name>
        <dbReference type="ChEBI" id="CHEBI:190135"/>
    </cofactor>
    <text evidence="27">Binds 1 [2Fe-2S] cluster.</text>
</comment>
<keyword evidence="22 27" id="KW-0472">Membrane</keyword>
<keyword evidence="8 27" id="KW-0813">Transport</keyword>
<proteinExistence type="inferred from homology"/>
<keyword evidence="27" id="KW-0812">Transmembrane</keyword>
<dbReference type="GO" id="GO:0016655">
    <property type="term" value="F:oxidoreductase activity, acting on NAD(P)H, quinone or similar compound as acceptor"/>
    <property type="evidence" value="ECO:0007669"/>
    <property type="project" value="InterPro"/>
</dbReference>
<evidence type="ECO:0000256" key="23">
    <source>
        <dbReference type="ARBA" id="ARBA00023201"/>
    </source>
</evidence>
<name>A0A4Q1JPC4_9BACT</name>
<dbReference type="CDD" id="cd06188">
    <property type="entry name" value="NADH_quinone_reductase"/>
    <property type="match status" value="1"/>
</dbReference>
<dbReference type="GO" id="GO:0051537">
    <property type="term" value="F:2 iron, 2 sulfur cluster binding"/>
    <property type="evidence" value="ECO:0007669"/>
    <property type="project" value="UniProtKB-KW"/>
</dbReference>
<feature type="binding site" evidence="27">
    <location>
        <position position="125"/>
    </location>
    <ligand>
        <name>[2Fe-2S] cluster</name>
        <dbReference type="ChEBI" id="CHEBI:190135"/>
    </ligand>
</feature>
<comment type="function">
    <text evidence="2 27">NQR complex catalyzes the reduction of ubiquinone-1 to ubiquinol by two successive reactions, coupled with the transport of Na(+) ions from the cytoplasm to the periplasm. The first step is catalyzed by NqrF, which accepts electrons from NADH and reduces ubiquinone-1 to ubisemiquinone by a one-electron transfer pathway.</text>
</comment>
<reference evidence="30 31" key="1">
    <citation type="submission" date="2019-01" db="EMBL/GenBank/DDBJ databases">
        <title>Ancylomarina salipaludis sp. nov., isolated from a salt marsh.</title>
        <authorList>
            <person name="Yoon J.-H."/>
        </authorList>
    </citation>
    <scope>NUCLEOTIDE SEQUENCE [LARGE SCALE GENOMIC DNA]</scope>
    <source>
        <strain evidence="30 31">SHSM-M15</strain>
    </source>
</reference>
<dbReference type="GO" id="GO:0046872">
    <property type="term" value="F:metal ion binding"/>
    <property type="evidence" value="ECO:0007669"/>
    <property type="project" value="UniProtKB-KW"/>
</dbReference>
<dbReference type="EC" id="7.2.1.1" evidence="6 27"/>
<evidence type="ECO:0000256" key="3">
    <source>
        <dbReference type="ARBA" id="ARBA00004533"/>
    </source>
</evidence>
<evidence type="ECO:0000256" key="1">
    <source>
        <dbReference type="ARBA" id="ARBA00001974"/>
    </source>
</evidence>
<dbReference type="OrthoDB" id="9806195at2"/>
<comment type="similarity">
    <text evidence="4 27">Belongs to the NqrF family.</text>
</comment>
<keyword evidence="11 27" id="KW-0285">Flavoprotein</keyword>
<keyword evidence="9 27" id="KW-1003">Cell membrane</keyword>
<evidence type="ECO:0000256" key="19">
    <source>
        <dbReference type="ARBA" id="ARBA00023053"/>
    </source>
</evidence>
<dbReference type="Gene3D" id="3.40.50.80">
    <property type="entry name" value="Nucleotide-binding domain of ferredoxin-NADP reductase (FNR) module"/>
    <property type="match status" value="1"/>
</dbReference>
<dbReference type="PIRSF" id="PIRSF000044">
    <property type="entry name" value="Cis_Diol_DH_RD"/>
    <property type="match status" value="1"/>
</dbReference>
<evidence type="ECO:0000259" key="28">
    <source>
        <dbReference type="PROSITE" id="PS51085"/>
    </source>
</evidence>
<evidence type="ECO:0000256" key="16">
    <source>
        <dbReference type="ARBA" id="ARBA00023004"/>
    </source>
</evidence>
<keyword evidence="23 27" id="KW-0739">Sodium transport</keyword>
<protein>
    <recommendedName>
        <fullName evidence="7 27">Na(+)-translocating NADH-quinone reductase subunit F</fullName>
        <shortName evidence="27">Na(+)-NQR subunit F</shortName>
        <shortName evidence="27">Na(+)-translocating NQR subunit F</shortName>
        <ecNumber evidence="6 27">7.2.1.1</ecNumber>
    </recommendedName>
    <alternativeName>
        <fullName evidence="25 27">NQR complex subunit F</fullName>
    </alternativeName>
    <alternativeName>
        <fullName evidence="24 27">NQR-1 subunit F</fullName>
    </alternativeName>
</protein>
<dbReference type="Gene3D" id="3.10.20.30">
    <property type="match status" value="1"/>
</dbReference>
<dbReference type="GO" id="GO:0006814">
    <property type="term" value="P:sodium ion transport"/>
    <property type="evidence" value="ECO:0007669"/>
    <property type="project" value="UniProtKB-UniRule"/>
</dbReference>
<dbReference type="InterPro" id="IPR010205">
    <property type="entry name" value="NqrF"/>
</dbReference>
<dbReference type="InterPro" id="IPR012675">
    <property type="entry name" value="Beta-grasp_dom_sf"/>
</dbReference>
<keyword evidence="21 27" id="KW-0830">Ubiquinone</keyword>
<dbReference type="HAMAP" id="MF_00430">
    <property type="entry name" value="NqrF"/>
    <property type="match status" value="1"/>
</dbReference>
<evidence type="ECO:0000256" key="14">
    <source>
        <dbReference type="ARBA" id="ARBA00022827"/>
    </source>
</evidence>
<dbReference type="SUPFAM" id="SSF63380">
    <property type="entry name" value="Riboflavin synthase domain-like"/>
    <property type="match status" value="1"/>
</dbReference>
<evidence type="ECO:0000313" key="31">
    <source>
        <dbReference type="Proteomes" id="UP000289703"/>
    </source>
</evidence>
<dbReference type="InterPro" id="IPR039261">
    <property type="entry name" value="FNR_nucleotide-bd"/>
</dbReference>
<keyword evidence="27" id="KW-1133">Transmembrane helix</keyword>
<dbReference type="InterPro" id="IPR017927">
    <property type="entry name" value="FAD-bd_FR_type"/>
</dbReference>
<keyword evidence="19 27" id="KW-0915">Sodium</keyword>
<comment type="cofactor">
    <cofactor evidence="1 27">
        <name>FAD</name>
        <dbReference type="ChEBI" id="CHEBI:57692"/>
    </cofactor>
</comment>
<comment type="subunit">
    <text evidence="5 27">Composed of six subunits; NqrA, NqrB, NqrC, NqrD, NqrE and NqrF.</text>
</comment>
<dbReference type="PROSITE" id="PS51085">
    <property type="entry name" value="2FE2S_FER_2"/>
    <property type="match status" value="1"/>
</dbReference>
<evidence type="ECO:0000256" key="2">
    <source>
        <dbReference type="ARBA" id="ARBA00002972"/>
    </source>
</evidence>
<comment type="caution">
    <text evidence="30">The sequence shown here is derived from an EMBL/GenBank/DDBJ whole genome shotgun (WGS) entry which is preliminary data.</text>
</comment>
<dbReference type="AlphaFoldDB" id="A0A4Q1JPC4"/>
<dbReference type="SUPFAM" id="SSF52343">
    <property type="entry name" value="Ferredoxin reductase-like, C-terminal NADP-linked domain"/>
    <property type="match status" value="1"/>
</dbReference>
<dbReference type="PROSITE" id="PS51384">
    <property type="entry name" value="FAD_FR"/>
    <property type="match status" value="1"/>
</dbReference>
<evidence type="ECO:0000256" key="4">
    <source>
        <dbReference type="ARBA" id="ARBA00005570"/>
    </source>
</evidence>
<dbReference type="RefSeq" id="WP_129253102.1">
    <property type="nucleotide sequence ID" value="NZ_SAXA01000002.1"/>
</dbReference>
<keyword evidence="10" id="KW-0997">Cell inner membrane</keyword>
<dbReference type="Proteomes" id="UP000289703">
    <property type="component" value="Unassembled WGS sequence"/>
</dbReference>
<feature type="binding site" evidence="27">
    <location>
        <position position="93"/>
    </location>
    <ligand>
        <name>[2Fe-2S] cluster</name>
        <dbReference type="ChEBI" id="CHEBI:190135"/>
    </ligand>
</feature>
<evidence type="ECO:0000259" key="29">
    <source>
        <dbReference type="PROSITE" id="PS51384"/>
    </source>
</evidence>
<feature type="binding site" evidence="27">
    <location>
        <position position="90"/>
    </location>
    <ligand>
        <name>[2Fe-2S] cluster</name>
        <dbReference type="ChEBI" id="CHEBI:190135"/>
    </ligand>
</feature>
<evidence type="ECO:0000256" key="12">
    <source>
        <dbReference type="ARBA" id="ARBA00022714"/>
    </source>
</evidence>
<dbReference type="InterPro" id="IPR001041">
    <property type="entry name" value="2Fe-2S_ferredoxin-type"/>
</dbReference>
<keyword evidence="20 27" id="KW-0406">Ion transport</keyword>
<accession>A0A4Q1JPC4</accession>
<dbReference type="Pfam" id="PF00175">
    <property type="entry name" value="NAD_binding_1"/>
    <property type="match status" value="1"/>
</dbReference>
<dbReference type="PANTHER" id="PTHR43644">
    <property type="entry name" value="NA(+)-TRANSLOCATING NADH-QUINONE REDUCTASE SUBUNIT"/>
    <property type="match status" value="1"/>
</dbReference>
<evidence type="ECO:0000256" key="8">
    <source>
        <dbReference type="ARBA" id="ARBA00022448"/>
    </source>
</evidence>
<dbReference type="SUPFAM" id="SSF54292">
    <property type="entry name" value="2Fe-2S ferredoxin-like"/>
    <property type="match status" value="1"/>
</dbReference>
<evidence type="ECO:0000256" key="5">
    <source>
        <dbReference type="ARBA" id="ARBA00011309"/>
    </source>
</evidence>
<comment type="subcellular location">
    <subcellularLocation>
        <location evidence="3">Cell inner membrane</location>
    </subcellularLocation>
    <subcellularLocation>
        <location evidence="27">Cell membrane</location>
        <topology evidence="27">Single-pass membrane protein</topology>
    </subcellularLocation>
</comment>
<dbReference type="Pfam" id="PF00111">
    <property type="entry name" value="Fer2"/>
    <property type="match status" value="1"/>
</dbReference>
<evidence type="ECO:0000256" key="11">
    <source>
        <dbReference type="ARBA" id="ARBA00022630"/>
    </source>
</evidence>
<comment type="catalytic activity">
    <reaction evidence="26 27">
        <text>a ubiquinone + n Na(+)(in) + NADH + H(+) = a ubiquinol + n Na(+)(out) + NAD(+)</text>
        <dbReference type="Rhea" id="RHEA:47748"/>
        <dbReference type="Rhea" id="RHEA-COMP:9565"/>
        <dbReference type="Rhea" id="RHEA-COMP:9566"/>
        <dbReference type="ChEBI" id="CHEBI:15378"/>
        <dbReference type="ChEBI" id="CHEBI:16389"/>
        <dbReference type="ChEBI" id="CHEBI:17976"/>
        <dbReference type="ChEBI" id="CHEBI:29101"/>
        <dbReference type="ChEBI" id="CHEBI:57540"/>
        <dbReference type="ChEBI" id="CHEBI:57945"/>
        <dbReference type="EC" id="7.2.1.1"/>
    </reaction>
</comment>
<keyword evidence="18 27" id="KW-0520">NAD</keyword>
<feature type="binding site" evidence="27">
    <location>
        <position position="84"/>
    </location>
    <ligand>
        <name>[2Fe-2S] cluster</name>
        <dbReference type="ChEBI" id="CHEBI:190135"/>
    </ligand>
</feature>
<dbReference type="EMBL" id="SAXA01000002">
    <property type="protein sequence ID" value="RXQ96775.1"/>
    <property type="molecule type" value="Genomic_DNA"/>
</dbReference>
<evidence type="ECO:0000256" key="7">
    <source>
        <dbReference type="ARBA" id="ARBA00019729"/>
    </source>
</evidence>
<keyword evidence="16 27" id="KW-0408">Iron</keyword>
<organism evidence="30 31">
    <name type="scientific">Ancylomarina salipaludis</name>
    <dbReference type="NCBI Taxonomy" id="2501299"/>
    <lineage>
        <taxon>Bacteria</taxon>
        <taxon>Pseudomonadati</taxon>
        <taxon>Bacteroidota</taxon>
        <taxon>Bacteroidia</taxon>
        <taxon>Marinilabiliales</taxon>
        <taxon>Marinifilaceae</taxon>
        <taxon>Ancylomarina</taxon>
    </lineage>
</organism>
<dbReference type="PANTHER" id="PTHR43644:SF1">
    <property type="entry name" value="NAD(P)H-FLAVIN REDUCTASE"/>
    <property type="match status" value="1"/>
</dbReference>
<evidence type="ECO:0000256" key="22">
    <source>
        <dbReference type="ARBA" id="ARBA00023136"/>
    </source>
</evidence>
<dbReference type="CDD" id="cd00207">
    <property type="entry name" value="fer2"/>
    <property type="match status" value="1"/>
</dbReference>
<evidence type="ECO:0000256" key="10">
    <source>
        <dbReference type="ARBA" id="ARBA00022519"/>
    </source>
</evidence>
<evidence type="ECO:0000256" key="21">
    <source>
        <dbReference type="ARBA" id="ARBA00023075"/>
    </source>
</evidence>
<evidence type="ECO:0000256" key="24">
    <source>
        <dbReference type="ARBA" id="ARBA00030032"/>
    </source>
</evidence>
<dbReference type="GO" id="GO:0005886">
    <property type="term" value="C:plasma membrane"/>
    <property type="evidence" value="ECO:0007669"/>
    <property type="project" value="UniProtKB-SubCell"/>
</dbReference>
<keyword evidence="12 27" id="KW-0001">2Fe-2S</keyword>
<keyword evidence="14 27" id="KW-0274">FAD</keyword>
<evidence type="ECO:0000256" key="17">
    <source>
        <dbReference type="ARBA" id="ARBA00023014"/>
    </source>
</evidence>
<keyword evidence="13 27" id="KW-0479">Metal-binding</keyword>
<evidence type="ECO:0000256" key="25">
    <source>
        <dbReference type="ARBA" id="ARBA00030787"/>
    </source>
</evidence>
<dbReference type="Gene3D" id="2.40.30.10">
    <property type="entry name" value="Translation factors"/>
    <property type="match status" value="1"/>
</dbReference>
<keyword evidence="17 27" id="KW-0411">Iron-sulfur</keyword>
<evidence type="ECO:0000313" key="30">
    <source>
        <dbReference type="EMBL" id="RXQ96775.1"/>
    </source>
</evidence>
<dbReference type="PRINTS" id="PR00371">
    <property type="entry name" value="FPNCR"/>
</dbReference>
<dbReference type="InterPro" id="IPR001433">
    <property type="entry name" value="OxRdtase_FAD/NAD-bd"/>
</dbReference>
<dbReference type="FunFam" id="3.40.50.80:FF:000014">
    <property type="entry name" value="Na(+)-translocating NADH-quinone reductase subunit F"/>
    <property type="match status" value="1"/>
</dbReference>
<feature type="domain" description="FAD-binding FR-type" evidence="29">
    <location>
        <begin position="144"/>
        <end position="289"/>
    </location>
</feature>
<evidence type="ECO:0000256" key="26">
    <source>
        <dbReference type="ARBA" id="ARBA00048891"/>
    </source>
</evidence>
<dbReference type="NCBIfam" id="TIGR01941">
    <property type="entry name" value="nqrF"/>
    <property type="match status" value="1"/>
</dbReference>
<evidence type="ECO:0000256" key="6">
    <source>
        <dbReference type="ARBA" id="ARBA00013099"/>
    </source>
</evidence>
<dbReference type="InterPro" id="IPR036010">
    <property type="entry name" value="2Fe-2S_ferredoxin-like_sf"/>
</dbReference>